<evidence type="ECO:0000256" key="6">
    <source>
        <dbReference type="ARBA" id="ARBA00022833"/>
    </source>
</evidence>
<keyword evidence="10" id="KW-0804">Transcription</keyword>
<comment type="cofactor">
    <cofactor evidence="11">
        <name>Zn(2+)</name>
        <dbReference type="ChEBI" id="CHEBI:29105"/>
    </cofactor>
    <text evidence="11">Binds 1 zinc ion per subunit.</text>
</comment>
<evidence type="ECO:0000256" key="3">
    <source>
        <dbReference type="ARBA" id="ARBA00022490"/>
    </source>
</evidence>
<keyword evidence="3" id="KW-0963">Cytoplasm</keyword>
<dbReference type="Gene3D" id="1.10.10.10">
    <property type="entry name" value="Winged helix-like DNA-binding domain superfamily/Winged helix DNA-binding domain"/>
    <property type="match status" value="1"/>
</dbReference>
<evidence type="ECO:0000256" key="8">
    <source>
        <dbReference type="ARBA" id="ARBA00023015"/>
    </source>
</evidence>
<evidence type="ECO:0000256" key="5">
    <source>
        <dbReference type="ARBA" id="ARBA00022723"/>
    </source>
</evidence>
<evidence type="ECO:0000256" key="2">
    <source>
        <dbReference type="ARBA" id="ARBA00007957"/>
    </source>
</evidence>
<organism evidence="13">
    <name type="scientific">Rhodococcus hoagii (strain 103S)</name>
    <name type="common">Rhodococcus equi</name>
    <dbReference type="NCBI Taxonomy" id="685727"/>
    <lineage>
        <taxon>Bacteria</taxon>
        <taxon>Bacillati</taxon>
        <taxon>Actinomycetota</taxon>
        <taxon>Actinomycetes</taxon>
        <taxon>Mycobacteriales</taxon>
        <taxon>Nocardiaceae</taxon>
        <taxon>Prescottella</taxon>
    </lineage>
</organism>
<dbReference type="Proteomes" id="UP001154400">
    <property type="component" value="Chromosome"/>
</dbReference>
<keyword evidence="7" id="KW-0408">Iron</keyword>
<feature type="compositionally biased region" description="Polar residues" evidence="12">
    <location>
        <begin position="147"/>
        <end position="159"/>
    </location>
</feature>
<dbReference type="GO" id="GO:0045892">
    <property type="term" value="P:negative regulation of DNA-templated transcription"/>
    <property type="evidence" value="ECO:0007669"/>
    <property type="project" value="TreeGrafter"/>
</dbReference>
<protein>
    <submittedName>
        <fullName evidence="13">Ferric uptake regulator FurA</fullName>
    </submittedName>
</protein>
<dbReference type="InterPro" id="IPR043135">
    <property type="entry name" value="Fur_C"/>
</dbReference>
<dbReference type="GO" id="GO:0000976">
    <property type="term" value="F:transcription cis-regulatory region binding"/>
    <property type="evidence" value="ECO:0007669"/>
    <property type="project" value="TreeGrafter"/>
</dbReference>
<dbReference type="PANTHER" id="PTHR33202">
    <property type="entry name" value="ZINC UPTAKE REGULATION PROTEIN"/>
    <property type="match status" value="1"/>
</dbReference>
<dbReference type="GeneID" id="57575995"/>
<dbReference type="SMR" id="A0A3S5Y231"/>
<keyword evidence="9" id="KW-0238">DNA-binding</keyword>
<dbReference type="RefSeq" id="WP_005515947.1">
    <property type="nucleotide sequence ID" value="NC_014659.1"/>
</dbReference>
<feature type="binding site" evidence="11">
    <location>
        <position position="97"/>
    </location>
    <ligand>
        <name>Zn(2+)</name>
        <dbReference type="ChEBI" id="CHEBI:29105"/>
    </ligand>
</feature>
<reference evidence="13" key="1">
    <citation type="journal article" date="2010" name="PLoS Genet.">
        <title>The genome of a pathogenic rhodococcus: cooptive virulence underpinned by key gene acquisitions.</title>
        <authorList>
            <person name="Letek M."/>
            <person name="Gonzalez P."/>
            <person name="Macarthur I."/>
            <person name="Rodriguez H."/>
            <person name="Freeman T.C."/>
            <person name="Valero-Rello A."/>
            <person name="Blanco M."/>
            <person name="Buckley T."/>
            <person name="Cherevach I."/>
            <person name="Fahey R."/>
            <person name="Hapeshi A."/>
            <person name="Holdstock J."/>
            <person name="Leadon D."/>
            <person name="Navas J."/>
            <person name="Ocampo A."/>
            <person name="Quail M.A."/>
            <person name="Sanders M."/>
            <person name="Scortti M.M."/>
            <person name="Prescott J.F."/>
            <person name="Fogarty U."/>
            <person name="Meijer W.G."/>
            <person name="Parkhill J."/>
            <person name="Bentley S.D."/>
            <person name="Vazquez-Boland J.A."/>
        </authorList>
    </citation>
    <scope>NUCLEOTIDE SEQUENCE [LARGE SCALE GENOMIC DNA]</scope>
    <source>
        <strain evidence="13 14">103S</strain>
    </source>
</reference>
<name>A0A3S5Y231_RHOH1</name>
<evidence type="ECO:0000256" key="10">
    <source>
        <dbReference type="ARBA" id="ARBA00023163"/>
    </source>
</evidence>
<evidence type="ECO:0000313" key="13">
    <source>
        <dbReference type="EMBL" id="CBH46603.1"/>
    </source>
</evidence>
<dbReference type="GO" id="GO:0005737">
    <property type="term" value="C:cytoplasm"/>
    <property type="evidence" value="ECO:0007669"/>
    <property type="project" value="UniProtKB-SubCell"/>
</dbReference>
<evidence type="ECO:0000256" key="9">
    <source>
        <dbReference type="ARBA" id="ARBA00023125"/>
    </source>
</evidence>
<gene>
    <name evidence="13" type="primary">furA</name>
    <name evidence="13" type="ordered locus">REQ_04740</name>
</gene>
<dbReference type="GO" id="GO:0008270">
    <property type="term" value="F:zinc ion binding"/>
    <property type="evidence" value="ECO:0007669"/>
    <property type="project" value="TreeGrafter"/>
</dbReference>
<keyword evidence="6 11" id="KW-0862">Zinc</keyword>
<evidence type="ECO:0000256" key="1">
    <source>
        <dbReference type="ARBA" id="ARBA00004496"/>
    </source>
</evidence>
<feature type="binding site" evidence="11">
    <location>
        <position position="100"/>
    </location>
    <ligand>
        <name>Zn(2+)</name>
        <dbReference type="ChEBI" id="CHEBI:29105"/>
    </ligand>
</feature>
<feature type="binding site" evidence="11">
    <location>
        <position position="137"/>
    </location>
    <ligand>
        <name>Zn(2+)</name>
        <dbReference type="ChEBI" id="CHEBI:29105"/>
    </ligand>
</feature>
<proteinExistence type="inferred from homology"/>
<dbReference type="Gene3D" id="3.30.1490.190">
    <property type="match status" value="1"/>
</dbReference>
<dbReference type="InterPro" id="IPR002481">
    <property type="entry name" value="FUR"/>
</dbReference>
<dbReference type="InterPro" id="IPR036390">
    <property type="entry name" value="WH_DNA-bd_sf"/>
</dbReference>
<feature type="binding site" evidence="11">
    <location>
        <position position="140"/>
    </location>
    <ligand>
        <name>Zn(2+)</name>
        <dbReference type="ChEBI" id="CHEBI:29105"/>
    </ligand>
</feature>
<evidence type="ECO:0000256" key="4">
    <source>
        <dbReference type="ARBA" id="ARBA00022491"/>
    </source>
</evidence>
<dbReference type="PANTHER" id="PTHR33202:SF18">
    <property type="entry name" value="TRANSCRIPTIONAL REGULATOR FURA"/>
    <property type="match status" value="1"/>
</dbReference>
<keyword evidence="4" id="KW-0678">Repressor</keyword>
<sequence length="184" mass="19558">MQQGEHDFDPRAELRGAGLRVTAPRVAVLNTVAANPHSDADQVATEVRRQLGSVSTQAVYDVLGACVRVGLLRRIEPAGSPARYETRTADNHHHLVCRSCGTVVDVDCVVGHAPCLEPSSNHGFEIDEAEVVFWGLCPDCRHDSAKTGAQSVTSSQNQDDVPGSGGSITSKTATARQRQGGFAQ</sequence>
<feature type="compositionally biased region" description="Polar residues" evidence="12">
    <location>
        <begin position="167"/>
        <end position="177"/>
    </location>
</feature>
<keyword evidence="8" id="KW-0805">Transcription regulation</keyword>
<dbReference type="InterPro" id="IPR036388">
    <property type="entry name" value="WH-like_DNA-bd_sf"/>
</dbReference>
<accession>A0A3S5Y231</accession>
<evidence type="ECO:0000313" key="14">
    <source>
        <dbReference type="Proteomes" id="UP000006892"/>
    </source>
</evidence>
<dbReference type="EMBL" id="FN563149">
    <property type="protein sequence ID" value="CBH46603.1"/>
    <property type="molecule type" value="Genomic_DNA"/>
</dbReference>
<evidence type="ECO:0000256" key="11">
    <source>
        <dbReference type="PIRSR" id="PIRSR602481-1"/>
    </source>
</evidence>
<keyword evidence="5 11" id="KW-0479">Metal-binding</keyword>
<evidence type="ECO:0000256" key="12">
    <source>
        <dbReference type="SAM" id="MobiDB-lite"/>
    </source>
</evidence>
<comment type="subcellular location">
    <subcellularLocation>
        <location evidence="1">Cytoplasm</location>
    </subcellularLocation>
</comment>
<feature type="region of interest" description="Disordered" evidence="12">
    <location>
        <begin position="147"/>
        <end position="184"/>
    </location>
</feature>
<dbReference type="AlphaFoldDB" id="A0A3S5Y231"/>
<dbReference type="SUPFAM" id="SSF46785">
    <property type="entry name" value="Winged helix' DNA-binding domain"/>
    <property type="match status" value="1"/>
</dbReference>
<dbReference type="GO" id="GO:0003700">
    <property type="term" value="F:DNA-binding transcription factor activity"/>
    <property type="evidence" value="ECO:0007669"/>
    <property type="project" value="InterPro"/>
</dbReference>
<dbReference type="Pfam" id="PF01475">
    <property type="entry name" value="FUR"/>
    <property type="match status" value="1"/>
</dbReference>
<evidence type="ECO:0000256" key="7">
    <source>
        <dbReference type="ARBA" id="ARBA00023004"/>
    </source>
</evidence>
<dbReference type="KEGG" id="req:REQ_04740"/>
<comment type="similarity">
    <text evidence="2">Belongs to the Fur family.</text>
</comment>
<dbReference type="GO" id="GO:1900376">
    <property type="term" value="P:regulation of secondary metabolite biosynthetic process"/>
    <property type="evidence" value="ECO:0007669"/>
    <property type="project" value="TreeGrafter"/>
</dbReference>
<dbReference type="CDD" id="cd07153">
    <property type="entry name" value="Fur_like"/>
    <property type="match status" value="1"/>
</dbReference>